<comment type="domain">
    <text evidence="12">Contains an N-terminal zinc-binding domain, a central core domain that contains the primase activity, and a C-terminal DnaB-binding domain.</text>
</comment>
<keyword evidence="9" id="KW-0460">Magnesium</keyword>
<dbReference type="InterPro" id="IPR034151">
    <property type="entry name" value="TOPRIM_DnaG_bac"/>
</dbReference>
<keyword evidence="7 12" id="KW-0863">Zinc-finger</keyword>
<evidence type="ECO:0000256" key="12">
    <source>
        <dbReference type="HAMAP-Rule" id="MF_00974"/>
    </source>
</evidence>
<evidence type="ECO:0000256" key="2">
    <source>
        <dbReference type="ARBA" id="ARBA00022515"/>
    </source>
</evidence>
<dbReference type="InterPro" id="IPR006171">
    <property type="entry name" value="TOPRIM_dom"/>
</dbReference>
<dbReference type="InterPro" id="IPR036977">
    <property type="entry name" value="DNA_primase_Znf_CHC2"/>
</dbReference>
<dbReference type="InterPro" id="IPR030846">
    <property type="entry name" value="DnaG_bac"/>
</dbReference>
<dbReference type="EMBL" id="FQ312005">
    <property type="protein sequence ID" value="CBW25322.1"/>
    <property type="molecule type" value="Genomic_DNA"/>
</dbReference>
<feature type="domain" description="Toprim" evidence="13">
    <location>
        <begin position="261"/>
        <end position="342"/>
    </location>
</feature>
<dbReference type="GO" id="GO:0003677">
    <property type="term" value="F:DNA binding"/>
    <property type="evidence" value="ECO:0007669"/>
    <property type="project" value="UniProtKB-KW"/>
</dbReference>
<evidence type="ECO:0000256" key="9">
    <source>
        <dbReference type="ARBA" id="ARBA00022842"/>
    </source>
</evidence>
<dbReference type="GO" id="GO:0005737">
    <property type="term" value="C:cytoplasm"/>
    <property type="evidence" value="ECO:0007669"/>
    <property type="project" value="TreeGrafter"/>
</dbReference>
<proteinExistence type="inferred from homology"/>
<comment type="cofactor">
    <cofactor evidence="12">
        <name>Zn(2+)</name>
        <dbReference type="ChEBI" id="CHEBI:29105"/>
    </cofactor>
    <text evidence="12">Binds 1 zinc ion per monomer.</text>
</comment>
<dbReference type="SMART" id="SM00400">
    <property type="entry name" value="ZnF_CHCC"/>
    <property type="match status" value="1"/>
</dbReference>
<sequence>MSLKDLKERIVNEIPISAIVGNYITVTKKGNTALSICPFHDDHKPSMNVTDSRGRYKCFACEAGGNAIDFVINYKNLDFIEALKEICSNHGINFDDYNKQKAKPPKVLMAEKILTKSSQLYQRIAESGHYEEYTKFIKNRGLSKDIAKTYNLGYAPKDSKLTTYLSSIPDEKERDFALSVAKELGLIRVDKNDSKSHYDTFRDRIIFPIWDQYGQVVGYTSRAVFDYQKAKYMNSLESFIFKKKHILYGLHLAKSSIRSKDAVILVEGNMDQIALFNKGFTNSVGIQGIAMGDSSLVKLKALTKNIYLALDNDNPGWNAATRINTQCLESGITAKFIDLAPHKDPDDFLQAEGSIELQKRIDNAKAFIDVQIERAIPTKVPELLDAQLQILNKVFAILSPLKDALAATERAAQAAKTIGLKSEASQIISNYKDFLSGDQPPVQHFAPTPSEETEGLITESFHEEIPYEELQYLSGEMELVDSPSLSKIETTFLSEIIKHPECLTSDKIGELLDFVTSNEVQNYFTRLRELFYEIDESEFVAIVSNFTNNGTFSSELKEVIASALKNYRAISHDDKAISKIIFDVRKKLELTKLDIECDELSLKQKSCTTDEENNKLMSELLAKKQERAKVKALKYKTPGGK</sequence>
<keyword evidence="11 12" id="KW-0804">Transcription</keyword>
<dbReference type="Proteomes" id="UP000008963">
    <property type="component" value="Chromosome"/>
</dbReference>
<dbReference type="KEGG" id="bmx:BMS_0405"/>
<reference evidence="15" key="1">
    <citation type="journal article" date="2013" name="ISME J.">
        <title>A small predatory core genome in the divergent marine Bacteriovorax marinus SJ and the terrestrial Bdellovibrio bacteriovorus.</title>
        <authorList>
            <person name="Crossman L.C."/>
            <person name="Chen H."/>
            <person name="Cerdeno-Tarraga A.M."/>
            <person name="Brooks K."/>
            <person name="Quail M.A."/>
            <person name="Pineiro S.A."/>
            <person name="Hobley L."/>
            <person name="Sockett R.E."/>
            <person name="Bentley S.D."/>
            <person name="Parkhill J."/>
            <person name="Williams H.N."/>
            <person name="Stine O.C."/>
        </authorList>
    </citation>
    <scope>NUCLEOTIDE SEQUENCE [LARGE SCALE GENOMIC DNA]</scope>
    <source>
        <strain evidence="15">ATCC BAA-682 / DSM 15412 / SJ</strain>
    </source>
</reference>
<dbReference type="NCBIfam" id="TIGR01391">
    <property type="entry name" value="dnaG"/>
    <property type="match status" value="1"/>
</dbReference>
<feature type="zinc finger region" description="CHC2-type" evidence="12">
    <location>
        <begin position="37"/>
        <end position="61"/>
    </location>
</feature>
<evidence type="ECO:0000256" key="6">
    <source>
        <dbReference type="ARBA" id="ARBA00022723"/>
    </source>
</evidence>
<accession>E1X3Y2</accession>
<organism evidence="14 15">
    <name type="scientific">Halobacteriovorax marinus (strain ATCC BAA-682 / DSM 15412 / SJ)</name>
    <name type="common">Bacteriovorax marinus</name>
    <dbReference type="NCBI Taxonomy" id="862908"/>
    <lineage>
        <taxon>Bacteria</taxon>
        <taxon>Pseudomonadati</taxon>
        <taxon>Bdellovibrionota</taxon>
        <taxon>Bacteriovoracia</taxon>
        <taxon>Bacteriovoracales</taxon>
        <taxon>Halobacteriovoraceae</taxon>
        <taxon>Halobacteriovorax</taxon>
    </lineage>
</organism>
<keyword evidence="5 12" id="KW-0235">DNA replication</keyword>
<evidence type="ECO:0000313" key="15">
    <source>
        <dbReference type="Proteomes" id="UP000008963"/>
    </source>
</evidence>
<dbReference type="RefSeq" id="WP_014243110.1">
    <property type="nucleotide sequence ID" value="NC_016620.1"/>
</dbReference>
<keyword evidence="3 12" id="KW-0808">Transferase</keyword>
<evidence type="ECO:0000313" key="14">
    <source>
        <dbReference type="EMBL" id="CBW25322.1"/>
    </source>
</evidence>
<dbReference type="SMART" id="SM00493">
    <property type="entry name" value="TOPRIM"/>
    <property type="match status" value="1"/>
</dbReference>
<evidence type="ECO:0000256" key="4">
    <source>
        <dbReference type="ARBA" id="ARBA00022695"/>
    </source>
</evidence>
<dbReference type="PANTHER" id="PTHR30313:SF2">
    <property type="entry name" value="DNA PRIMASE"/>
    <property type="match status" value="1"/>
</dbReference>
<keyword evidence="10 12" id="KW-0238">DNA-binding</keyword>
<dbReference type="GO" id="GO:0008270">
    <property type="term" value="F:zinc ion binding"/>
    <property type="evidence" value="ECO:0007669"/>
    <property type="project" value="UniProtKB-UniRule"/>
</dbReference>
<name>E1X3Y2_HALMS</name>
<dbReference type="PANTHER" id="PTHR30313">
    <property type="entry name" value="DNA PRIMASE"/>
    <property type="match status" value="1"/>
</dbReference>
<dbReference type="STRING" id="862908.BMS_0405"/>
<dbReference type="eggNOG" id="COG0358">
    <property type="taxonomic scope" value="Bacteria"/>
</dbReference>
<comment type="catalytic activity">
    <reaction evidence="12">
        <text>ssDNA + n NTP = ssDNA/pppN(pN)n-1 hybrid + (n-1) diphosphate.</text>
        <dbReference type="EC" id="2.7.7.101"/>
    </reaction>
</comment>
<evidence type="ECO:0000256" key="11">
    <source>
        <dbReference type="ARBA" id="ARBA00023163"/>
    </source>
</evidence>
<keyword evidence="6 12" id="KW-0479">Metal-binding</keyword>
<evidence type="ECO:0000256" key="3">
    <source>
        <dbReference type="ARBA" id="ARBA00022679"/>
    </source>
</evidence>
<dbReference type="GO" id="GO:0006269">
    <property type="term" value="P:DNA replication, synthesis of primer"/>
    <property type="evidence" value="ECO:0007669"/>
    <property type="project" value="UniProtKB-UniRule"/>
</dbReference>
<dbReference type="HOGENOM" id="CLU_013501_3_3_7"/>
<dbReference type="InterPro" id="IPR013264">
    <property type="entry name" value="DNAG_N"/>
</dbReference>
<dbReference type="SUPFAM" id="SSF56731">
    <property type="entry name" value="DNA primase core"/>
    <property type="match status" value="1"/>
</dbReference>
<dbReference type="InterPro" id="IPR006295">
    <property type="entry name" value="DNA_primase_DnaG"/>
</dbReference>
<evidence type="ECO:0000256" key="10">
    <source>
        <dbReference type="ARBA" id="ARBA00023125"/>
    </source>
</evidence>
<dbReference type="GO" id="GO:0000428">
    <property type="term" value="C:DNA-directed RNA polymerase complex"/>
    <property type="evidence" value="ECO:0007669"/>
    <property type="project" value="UniProtKB-KW"/>
</dbReference>
<evidence type="ECO:0000259" key="13">
    <source>
        <dbReference type="PROSITE" id="PS50880"/>
    </source>
</evidence>
<dbReference type="InterPro" id="IPR037068">
    <property type="entry name" value="DNA_primase_core_N_sf"/>
</dbReference>
<keyword evidence="4 12" id="KW-0548">Nucleotidyltransferase</keyword>
<gene>
    <name evidence="12" type="primary">dnaG</name>
    <name evidence="14" type="ordered locus">BMS_0405</name>
</gene>
<dbReference type="EC" id="2.7.7.101" evidence="12"/>
<dbReference type="OrthoDB" id="5287443at2"/>
<keyword evidence="2 12" id="KW-0639">Primosome</keyword>
<dbReference type="SUPFAM" id="SSF57783">
    <property type="entry name" value="Zinc beta-ribbon"/>
    <property type="match status" value="1"/>
</dbReference>
<evidence type="ECO:0000256" key="7">
    <source>
        <dbReference type="ARBA" id="ARBA00022771"/>
    </source>
</evidence>
<dbReference type="Gene3D" id="3.90.980.10">
    <property type="entry name" value="DNA primase, catalytic core, N-terminal domain"/>
    <property type="match status" value="1"/>
</dbReference>
<comment type="subunit">
    <text evidence="12">Monomer. Interacts with DnaB.</text>
</comment>
<dbReference type="InterPro" id="IPR002694">
    <property type="entry name" value="Znf_CHC2"/>
</dbReference>
<dbReference type="Pfam" id="PF08275">
    <property type="entry name" value="DNAG_N"/>
    <property type="match status" value="1"/>
</dbReference>
<evidence type="ECO:0000256" key="8">
    <source>
        <dbReference type="ARBA" id="ARBA00022833"/>
    </source>
</evidence>
<keyword evidence="1 12" id="KW-0240">DNA-directed RNA polymerase</keyword>
<dbReference type="Gene3D" id="3.90.580.10">
    <property type="entry name" value="Zinc finger, CHC2-type domain"/>
    <property type="match status" value="1"/>
</dbReference>
<dbReference type="PROSITE" id="PS50880">
    <property type="entry name" value="TOPRIM"/>
    <property type="match status" value="1"/>
</dbReference>
<dbReference type="HAMAP" id="MF_00974">
    <property type="entry name" value="DNA_primase_DnaG"/>
    <property type="match status" value="1"/>
</dbReference>
<evidence type="ECO:0000256" key="1">
    <source>
        <dbReference type="ARBA" id="ARBA00022478"/>
    </source>
</evidence>
<keyword evidence="15" id="KW-1185">Reference proteome</keyword>
<evidence type="ECO:0000256" key="5">
    <source>
        <dbReference type="ARBA" id="ARBA00022705"/>
    </source>
</evidence>
<protein>
    <recommendedName>
        <fullName evidence="12">DNA primase</fullName>
        <ecNumber evidence="12">2.7.7.101</ecNumber>
    </recommendedName>
</protein>
<comment type="function">
    <text evidence="12">RNA polymerase that catalyzes the synthesis of short RNA molecules used as primers for DNA polymerase during DNA replication.</text>
</comment>
<dbReference type="AlphaFoldDB" id="E1X3Y2"/>
<dbReference type="Pfam" id="PF13155">
    <property type="entry name" value="Toprim_2"/>
    <property type="match status" value="1"/>
</dbReference>
<dbReference type="CDD" id="cd03364">
    <property type="entry name" value="TOPRIM_DnaG_primases"/>
    <property type="match status" value="1"/>
</dbReference>
<comment type="similarity">
    <text evidence="12">Belongs to the DnaG primase family.</text>
</comment>
<dbReference type="Gene3D" id="3.40.1360.10">
    <property type="match status" value="1"/>
</dbReference>
<dbReference type="PATRIC" id="fig|862908.3.peg.388"/>
<dbReference type="GO" id="GO:0003899">
    <property type="term" value="F:DNA-directed RNA polymerase activity"/>
    <property type="evidence" value="ECO:0007669"/>
    <property type="project" value="UniProtKB-UniRule"/>
</dbReference>
<dbReference type="GO" id="GO:1990077">
    <property type="term" value="C:primosome complex"/>
    <property type="evidence" value="ECO:0007669"/>
    <property type="project" value="UniProtKB-KW"/>
</dbReference>
<dbReference type="Pfam" id="PF01807">
    <property type="entry name" value="Zn_ribbon_DnaG"/>
    <property type="match status" value="1"/>
</dbReference>
<keyword evidence="8 12" id="KW-0862">Zinc</keyword>
<dbReference type="InterPro" id="IPR050219">
    <property type="entry name" value="DnaG_primase"/>
</dbReference>